<dbReference type="OrthoDB" id="9807210at2"/>
<dbReference type="SUPFAM" id="SSF51338">
    <property type="entry name" value="Composite domain of metallo-dependent hydrolases"/>
    <property type="match status" value="1"/>
</dbReference>
<protein>
    <submittedName>
        <fullName evidence="5">5-methylthioadenosine/S-adenosylhomocysteine deaminase 2</fullName>
        <ecNumber evidence="5">3.5.4.28</ecNumber>
        <ecNumber evidence="5">3.5.4.31</ecNumber>
    </submittedName>
</protein>
<proteinExistence type="predicted"/>
<evidence type="ECO:0000313" key="6">
    <source>
        <dbReference type="Proteomes" id="UP000195514"/>
    </source>
</evidence>
<dbReference type="Pfam" id="PF01979">
    <property type="entry name" value="Amidohydro_1"/>
    <property type="match status" value="1"/>
</dbReference>
<evidence type="ECO:0000313" key="5">
    <source>
        <dbReference type="EMBL" id="SMX53706.1"/>
    </source>
</evidence>
<dbReference type="InterPro" id="IPR011059">
    <property type="entry name" value="Metal-dep_hydrolase_composite"/>
</dbReference>
<dbReference type="Gene3D" id="3.20.20.140">
    <property type="entry name" value="Metal-dependent hydrolases"/>
    <property type="match status" value="1"/>
</dbReference>
<dbReference type="GO" id="GO:0090614">
    <property type="term" value="F:5'-methylthioadenosine deaminase activity"/>
    <property type="evidence" value="ECO:0007669"/>
    <property type="project" value="UniProtKB-EC"/>
</dbReference>
<evidence type="ECO:0000256" key="2">
    <source>
        <dbReference type="ARBA" id="ARBA00022801"/>
    </source>
</evidence>
<dbReference type="EC" id="3.5.4.28" evidence="5"/>
<name>A0A1Y6K2B4_9CHLR</name>
<dbReference type="KEGG" id="abat:CFX1CAM_0641"/>
<evidence type="ECO:0000256" key="1">
    <source>
        <dbReference type="ARBA" id="ARBA00022723"/>
    </source>
</evidence>
<gene>
    <name evidence="5" type="primary">mtaD</name>
    <name evidence="5" type="ORF">CFX1CAM_0641</name>
</gene>
<dbReference type="FunFam" id="3.20.20.140:FF:000014">
    <property type="entry name" value="5-methylthioadenosine/S-adenosylhomocysteine deaminase"/>
    <property type="match status" value="1"/>
</dbReference>
<reference evidence="6" key="1">
    <citation type="submission" date="2017-05" db="EMBL/GenBank/DDBJ databases">
        <authorList>
            <person name="Kirkegaard R."/>
            <person name="Mcilroy J S."/>
        </authorList>
    </citation>
    <scope>NUCLEOTIDE SEQUENCE [LARGE SCALE GENOMIC DNA]</scope>
</reference>
<keyword evidence="1" id="KW-0479">Metal-binding</keyword>
<dbReference type="Gene3D" id="2.30.40.10">
    <property type="entry name" value="Urease, subunit C, domain 1"/>
    <property type="match status" value="1"/>
</dbReference>
<dbReference type="PANTHER" id="PTHR43794">
    <property type="entry name" value="AMINOHYDROLASE SSNA-RELATED"/>
    <property type="match status" value="1"/>
</dbReference>
<dbReference type="EC" id="3.5.4.31" evidence="5"/>
<evidence type="ECO:0000256" key="3">
    <source>
        <dbReference type="ARBA" id="ARBA00022833"/>
    </source>
</evidence>
<dbReference type="InterPro" id="IPR032466">
    <property type="entry name" value="Metal_Hydrolase"/>
</dbReference>
<dbReference type="InterPro" id="IPR006680">
    <property type="entry name" value="Amidohydro-rel"/>
</dbReference>
<dbReference type="SUPFAM" id="SSF51556">
    <property type="entry name" value="Metallo-dependent hydrolases"/>
    <property type="match status" value="1"/>
</dbReference>
<keyword evidence="2 5" id="KW-0378">Hydrolase</keyword>
<feature type="domain" description="Amidohydrolase-related" evidence="4">
    <location>
        <begin position="65"/>
        <end position="412"/>
    </location>
</feature>
<dbReference type="EMBL" id="LT859958">
    <property type="protein sequence ID" value="SMX53706.1"/>
    <property type="molecule type" value="Genomic_DNA"/>
</dbReference>
<dbReference type="AlphaFoldDB" id="A0A1Y6K2B4"/>
<dbReference type="GO" id="GO:0046872">
    <property type="term" value="F:metal ion binding"/>
    <property type="evidence" value="ECO:0007669"/>
    <property type="project" value="UniProtKB-KW"/>
</dbReference>
<dbReference type="PANTHER" id="PTHR43794:SF11">
    <property type="entry name" value="AMIDOHYDROLASE-RELATED DOMAIN-CONTAINING PROTEIN"/>
    <property type="match status" value="1"/>
</dbReference>
<keyword evidence="6" id="KW-1185">Reference proteome</keyword>
<evidence type="ECO:0000259" key="4">
    <source>
        <dbReference type="Pfam" id="PF01979"/>
    </source>
</evidence>
<sequence>MMIKETNRIDTLLTGGTIITMNPERQVLHDAALAVHEGKILWIGDASEAESRFTAGGRVDLQGRVVIPGLVNTHGHWAMTLMRGLVDDCPLEQWLGTIWRVEAAVLSPETVVTGSELAIIEMLRSGTTCAADMYWYYPEVTETSRRAGFRIVTGPSFAEIEGFEDYRHTNQMIAIEYLDHYVDVPLVHPCIQAHSAYTTSPTTLEHVMGLVHDRGLLFVTHASESKGELELVQEKHGARPIAVLDKFGLLSERTLLAHCVHLTDEEIGRLAETGTSVAHCPSSNLKLSSGIARVADMLAQGVNVSIGTDGPASNNDLDLFHEAQLAALVQKGVTGNPKVLPAEKVFSMLTIDGARAVGLDDIIGSLEVGKSADLVVIDFNSANLTPCYDYYSHLIYALSIGDVRDAMVAGQMLMKDRQMLTLDEAATRAEANRIAREVF</sequence>
<organism evidence="5 6">
    <name type="scientific">Candidatus Brevifilum fermentans</name>
    <dbReference type="NCBI Taxonomy" id="1986204"/>
    <lineage>
        <taxon>Bacteria</taxon>
        <taxon>Bacillati</taxon>
        <taxon>Chloroflexota</taxon>
        <taxon>Anaerolineae</taxon>
        <taxon>Anaerolineales</taxon>
        <taxon>Anaerolineaceae</taxon>
        <taxon>Candidatus Brevifilum</taxon>
    </lineage>
</organism>
<dbReference type="InterPro" id="IPR050287">
    <property type="entry name" value="MTA/SAH_deaminase"/>
</dbReference>
<accession>A0A1Y6K2B4</accession>
<dbReference type="CDD" id="cd01298">
    <property type="entry name" value="ATZ_TRZ_like"/>
    <property type="match status" value="1"/>
</dbReference>
<keyword evidence="3" id="KW-0862">Zinc</keyword>
<dbReference type="Proteomes" id="UP000195514">
    <property type="component" value="Chromosome I"/>
</dbReference>
<dbReference type="GO" id="GO:0050270">
    <property type="term" value="F:S-adenosylhomocysteine deaminase activity"/>
    <property type="evidence" value="ECO:0007669"/>
    <property type="project" value="UniProtKB-EC"/>
</dbReference>
<dbReference type="RefSeq" id="WP_087861631.1">
    <property type="nucleotide sequence ID" value="NZ_LT859958.1"/>
</dbReference>